<dbReference type="EMBL" id="CP059270">
    <property type="protein sequence ID" value="QLQ80509.1"/>
    <property type="molecule type" value="Genomic_DNA"/>
</dbReference>
<dbReference type="PANTHER" id="PTHR10270">
    <property type="entry name" value="SOX TRANSCRIPTION FACTOR"/>
    <property type="match status" value="1"/>
</dbReference>
<dbReference type="InterPro" id="IPR009071">
    <property type="entry name" value="HMG_box_dom"/>
</dbReference>
<sequence length="172" mass="19453">MSSDQGCNITLPSIKFLLSSLEHDQVVFPPFPPALVTQISAPVVGAVDQKLSSSKNDRKNQSRYIPRPRNAFILFRQHLHQSLFSEHKASLNSLGSFKNNSLVSREIGKRWKALSPEEKKYWQDLASTEKALHRQKYPDYKYIPRRVKGSRAAGSRVAAGRNCSQQAEISMK</sequence>
<gene>
    <name evidence="7" type="ORF">HG537_0D05090</name>
</gene>
<evidence type="ECO:0000256" key="2">
    <source>
        <dbReference type="ARBA" id="ARBA00023125"/>
    </source>
</evidence>
<dbReference type="InterPro" id="IPR050140">
    <property type="entry name" value="SRY-related_HMG-box_TF-like"/>
</dbReference>
<feature type="compositionally biased region" description="Low complexity" evidence="5">
    <location>
        <begin position="151"/>
        <end position="161"/>
    </location>
</feature>
<dbReference type="PROSITE" id="PS50118">
    <property type="entry name" value="HMG_BOX_2"/>
    <property type="match status" value="1"/>
</dbReference>
<evidence type="ECO:0000256" key="3">
    <source>
        <dbReference type="ARBA" id="ARBA00023163"/>
    </source>
</evidence>
<dbReference type="GO" id="GO:0000978">
    <property type="term" value="F:RNA polymerase II cis-regulatory region sequence-specific DNA binding"/>
    <property type="evidence" value="ECO:0007669"/>
    <property type="project" value="TreeGrafter"/>
</dbReference>
<keyword evidence="8" id="KW-1185">Reference proteome</keyword>
<name>A0A7H9HT63_9SACH</name>
<feature type="compositionally biased region" description="Polar residues" evidence="5">
    <location>
        <begin position="162"/>
        <end position="172"/>
    </location>
</feature>
<keyword evidence="3" id="KW-0804">Transcription</keyword>
<dbReference type="GO" id="GO:0000122">
    <property type="term" value="P:negative regulation of transcription by RNA polymerase II"/>
    <property type="evidence" value="ECO:0007669"/>
    <property type="project" value="TreeGrafter"/>
</dbReference>
<dbReference type="SMART" id="SM00398">
    <property type="entry name" value="HMG"/>
    <property type="match status" value="1"/>
</dbReference>
<evidence type="ECO:0000256" key="4">
    <source>
        <dbReference type="PROSITE-ProRule" id="PRU00267"/>
    </source>
</evidence>
<dbReference type="GO" id="GO:0005634">
    <property type="term" value="C:nucleus"/>
    <property type="evidence" value="ECO:0007669"/>
    <property type="project" value="UniProtKB-UniRule"/>
</dbReference>
<reference evidence="7 8" key="1">
    <citation type="submission" date="2020-06" db="EMBL/GenBank/DDBJ databases">
        <title>The yeast mating-type switching endonuclease HO is a domesticated member of an unorthodox homing genetic element family.</title>
        <authorList>
            <person name="Coughlan A.Y."/>
            <person name="Lombardi L."/>
            <person name="Braun-Galleani S."/>
            <person name="Martos A.R."/>
            <person name="Galeote V."/>
            <person name="Bigey F."/>
            <person name="Dequin S."/>
            <person name="Byrne K.P."/>
            <person name="Wolfe K.H."/>
        </authorList>
    </citation>
    <scope>NUCLEOTIDE SEQUENCE [LARGE SCALE GENOMIC DNA]</scope>
    <source>
        <strain evidence="7 8">CBS2947</strain>
    </source>
</reference>
<keyword evidence="2 4" id="KW-0238">DNA-binding</keyword>
<dbReference type="GO" id="GO:0030154">
    <property type="term" value="P:cell differentiation"/>
    <property type="evidence" value="ECO:0007669"/>
    <property type="project" value="TreeGrafter"/>
</dbReference>
<feature type="domain" description="HMG box" evidence="6">
    <location>
        <begin position="65"/>
        <end position="141"/>
    </location>
</feature>
<feature type="DNA-binding region" description="HMG box" evidence="4">
    <location>
        <begin position="65"/>
        <end position="141"/>
    </location>
</feature>
<evidence type="ECO:0000313" key="8">
    <source>
        <dbReference type="Proteomes" id="UP000510647"/>
    </source>
</evidence>
<dbReference type="FunFam" id="1.10.30.10:FF:000041">
    <property type="entry name" value="HMG box family protein"/>
    <property type="match status" value="1"/>
</dbReference>
<keyword evidence="4" id="KW-0539">Nucleus</keyword>
<dbReference type="Pfam" id="PF00505">
    <property type="entry name" value="HMG_box"/>
    <property type="match status" value="1"/>
</dbReference>
<organism evidence="7 8">
    <name type="scientific">Torulaspora globosa</name>
    <dbReference type="NCBI Taxonomy" id="48254"/>
    <lineage>
        <taxon>Eukaryota</taxon>
        <taxon>Fungi</taxon>
        <taxon>Dikarya</taxon>
        <taxon>Ascomycota</taxon>
        <taxon>Saccharomycotina</taxon>
        <taxon>Saccharomycetes</taxon>
        <taxon>Saccharomycetales</taxon>
        <taxon>Saccharomycetaceae</taxon>
        <taxon>Torulaspora</taxon>
    </lineage>
</organism>
<evidence type="ECO:0000256" key="5">
    <source>
        <dbReference type="SAM" id="MobiDB-lite"/>
    </source>
</evidence>
<evidence type="ECO:0000256" key="1">
    <source>
        <dbReference type="ARBA" id="ARBA00023015"/>
    </source>
</evidence>
<keyword evidence="1" id="KW-0805">Transcription regulation</keyword>
<dbReference type="SUPFAM" id="SSF47095">
    <property type="entry name" value="HMG-box"/>
    <property type="match status" value="1"/>
</dbReference>
<dbReference type="AlphaFoldDB" id="A0A7H9HT63"/>
<dbReference type="CDD" id="cd01389">
    <property type="entry name" value="HMG-box_ROX1-like"/>
    <property type="match status" value="1"/>
</dbReference>
<dbReference type="Proteomes" id="UP000510647">
    <property type="component" value="Chromosome 4"/>
</dbReference>
<dbReference type="PANTHER" id="PTHR10270:SF161">
    <property type="entry name" value="SEX-DETERMINING REGION Y PROTEIN"/>
    <property type="match status" value="1"/>
</dbReference>
<proteinExistence type="predicted"/>
<feature type="region of interest" description="Disordered" evidence="5">
    <location>
        <begin position="151"/>
        <end position="172"/>
    </location>
</feature>
<dbReference type="OrthoDB" id="6247875at2759"/>
<protein>
    <recommendedName>
        <fullName evidence="6">HMG box domain-containing protein</fullName>
    </recommendedName>
</protein>
<evidence type="ECO:0000259" key="6">
    <source>
        <dbReference type="PROSITE" id="PS50118"/>
    </source>
</evidence>
<evidence type="ECO:0000313" key="7">
    <source>
        <dbReference type="EMBL" id="QLQ80509.1"/>
    </source>
</evidence>
<dbReference type="InterPro" id="IPR036910">
    <property type="entry name" value="HMG_box_dom_sf"/>
</dbReference>
<accession>A0A7H9HT63</accession>
<dbReference type="Gene3D" id="1.10.30.10">
    <property type="entry name" value="High mobility group box domain"/>
    <property type="match status" value="1"/>
</dbReference>
<dbReference type="GO" id="GO:0001228">
    <property type="term" value="F:DNA-binding transcription activator activity, RNA polymerase II-specific"/>
    <property type="evidence" value="ECO:0007669"/>
    <property type="project" value="TreeGrafter"/>
</dbReference>